<comment type="caution">
    <text evidence="3">The sequence shown here is derived from an EMBL/GenBank/DDBJ whole genome shotgun (WGS) entry which is preliminary data.</text>
</comment>
<gene>
    <name evidence="3" type="ORF">PPROV_000251000</name>
</gene>
<sequence length="207" mass="22176">MSGFSEPLLRPDDVLAAGADALASGADCEGGVGNGLSESEHVDDGEDDDGKTGIVIIAADEGAKTLAHGLSFGVTLAVLTNLTQYTYNHASLMRAHKATHWQRHGPTYLVALSVPLVCADLVRHLLQDGGQWPSPGSDMFRPNCKHGVLGFKCLTPVGWIFSVFCTYTGFILLIVGTLWAADFVPKLQAAWKKSHRRSRQSTSISQV</sequence>
<keyword evidence="4" id="KW-1185">Reference proteome</keyword>
<dbReference type="Proteomes" id="UP000660262">
    <property type="component" value="Unassembled WGS sequence"/>
</dbReference>
<keyword evidence="2" id="KW-0472">Membrane</keyword>
<evidence type="ECO:0000313" key="4">
    <source>
        <dbReference type="Proteomes" id="UP000660262"/>
    </source>
</evidence>
<evidence type="ECO:0000256" key="1">
    <source>
        <dbReference type="SAM" id="MobiDB-lite"/>
    </source>
</evidence>
<proteinExistence type="predicted"/>
<dbReference type="AlphaFoldDB" id="A0A830H9T5"/>
<feature type="region of interest" description="Disordered" evidence="1">
    <location>
        <begin position="26"/>
        <end position="48"/>
    </location>
</feature>
<evidence type="ECO:0000313" key="3">
    <source>
        <dbReference type="EMBL" id="GHP03755.1"/>
    </source>
</evidence>
<keyword evidence="2" id="KW-0812">Transmembrane</keyword>
<reference evidence="3" key="1">
    <citation type="submission" date="2020-10" db="EMBL/GenBank/DDBJ databases">
        <title>Unveiling of a novel bifunctional photoreceptor, Dualchrome1, isolated from a cosmopolitan green alga.</title>
        <authorList>
            <person name="Suzuki S."/>
            <person name="Kawachi M."/>
        </authorList>
    </citation>
    <scope>NUCLEOTIDE SEQUENCE</scope>
    <source>
        <strain evidence="3">NIES 2893</strain>
    </source>
</reference>
<organism evidence="3 4">
    <name type="scientific">Pycnococcus provasolii</name>
    <dbReference type="NCBI Taxonomy" id="41880"/>
    <lineage>
        <taxon>Eukaryota</taxon>
        <taxon>Viridiplantae</taxon>
        <taxon>Chlorophyta</taxon>
        <taxon>Pseudoscourfieldiophyceae</taxon>
        <taxon>Pseudoscourfieldiales</taxon>
        <taxon>Pycnococcaceae</taxon>
        <taxon>Pycnococcus</taxon>
    </lineage>
</organism>
<dbReference type="EMBL" id="BNJQ01000006">
    <property type="protein sequence ID" value="GHP03755.1"/>
    <property type="molecule type" value="Genomic_DNA"/>
</dbReference>
<protein>
    <submittedName>
        <fullName evidence="3">Uncharacterized protein</fullName>
    </submittedName>
</protein>
<dbReference type="OrthoDB" id="567163at2759"/>
<feature type="transmembrane region" description="Helical" evidence="2">
    <location>
        <begin position="159"/>
        <end position="184"/>
    </location>
</feature>
<name>A0A830H9T5_9CHLO</name>
<evidence type="ECO:0000256" key="2">
    <source>
        <dbReference type="SAM" id="Phobius"/>
    </source>
</evidence>
<keyword evidence="2" id="KW-1133">Transmembrane helix</keyword>
<accession>A0A830H9T5</accession>